<protein>
    <submittedName>
        <fullName evidence="4">Acyl-CoA thioesterase</fullName>
    </submittedName>
</protein>
<evidence type="ECO:0000313" key="4">
    <source>
        <dbReference type="EMBL" id="SNS79848.1"/>
    </source>
</evidence>
<dbReference type="PANTHER" id="PTHR38110">
    <property type="entry name" value="CHROMOSOME 23, WHOLE GENOME SHOTGUN SEQUENCE"/>
    <property type="match status" value="1"/>
</dbReference>
<feature type="domain" description="Acyl-CoA thioesterase-like N-terminal HotDog" evidence="2">
    <location>
        <begin position="30"/>
        <end position="115"/>
    </location>
</feature>
<gene>
    <name evidence="4" type="ORF">SAMN05216252_108336</name>
</gene>
<name>A0A239HFM0_9ACTN</name>
<evidence type="ECO:0000313" key="5">
    <source>
        <dbReference type="Proteomes" id="UP000198280"/>
    </source>
</evidence>
<evidence type="ECO:0000256" key="1">
    <source>
        <dbReference type="SAM" id="MobiDB-lite"/>
    </source>
</evidence>
<dbReference type="Gene3D" id="2.40.160.210">
    <property type="entry name" value="Acyl-CoA thioesterase, double hotdog domain"/>
    <property type="match status" value="1"/>
</dbReference>
<dbReference type="InterPro" id="IPR049449">
    <property type="entry name" value="TesB_ACOT8-like_N"/>
</dbReference>
<dbReference type="OrthoDB" id="9135640at2"/>
<sequence>MPGSITDTETADATGTPRPADDGTVRIDRSWWSWNGAQGGHVAALALAAMRDDLAARTGERLPVRTLGAHFLAPVDERPLRLAVTTLREGRRSSVSSVTALQDDSAALTGAAVFGRSEPGPGHAGTPAPVVPGPEACPPLTLPRSLAAFAAHLEIRPADDARPLAGGARAELTAWMRFADGRPLDPQALVVLADALPPALFAVWTEPRPVPTAELTVHFTDVLDAAPAEGWALVRSRTEHAGGGWAVEDSALWTEDGRLLALARQARAVRDFRPGHQG</sequence>
<feature type="domain" description="Acyl-CoA thioesterase-like C-terminal" evidence="3">
    <location>
        <begin position="134"/>
        <end position="266"/>
    </location>
</feature>
<dbReference type="EMBL" id="FZOF01000008">
    <property type="protein sequence ID" value="SNS79848.1"/>
    <property type="molecule type" value="Genomic_DNA"/>
</dbReference>
<dbReference type="Pfam" id="PF13622">
    <property type="entry name" value="4HBT_3"/>
    <property type="match status" value="1"/>
</dbReference>
<keyword evidence="5" id="KW-1185">Reference proteome</keyword>
<evidence type="ECO:0000259" key="2">
    <source>
        <dbReference type="Pfam" id="PF13622"/>
    </source>
</evidence>
<dbReference type="Proteomes" id="UP000198280">
    <property type="component" value="Unassembled WGS sequence"/>
</dbReference>
<accession>A0A239HFM0</accession>
<dbReference type="InterPro" id="IPR049450">
    <property type="entry name" value="ACOT8-like_C"/>
</dbReference>
<dbReference type="InterPro" id="IPR042171">
    <property type="entry name" value="Acyl-CoA_hotdog"/>
</dbReference>
<dbReference type="InterPro" id="IPR029069">
    <property type="entry name" value="HotDog_dom_sf"/>
</dbReference>
<evidence type="ECO:0000259" key="3">
    <source>
        <dbReference type="Pfam" id="PF20789"/>
    </source>
</evidence>
<dbReference type="Pfam" id="PF20789">
    <property type="entry name" value="4HBT_3C"/>
    <property type="match status" value="1"/>
</dbReference>
<dbReference type="SUPFAM" id="SSF54637">
    <property type="entry name" value="Thioesterase/thiol ester dehydrase-isomerase"/>
    <property type="match status" value="2"/>
</dbReference>
<dbReference type="PANTHER" id="PTHR38110:SF1">
    <property type="entry name" value="THIOESTERASE DOMAIN-CONTAINING PROTEIN"/>
    <property type="match status" value="1"/>
</dbReference>
<feature type="compositionally biased region" description="Polar residues" evidence="1">
    <location>
        <begin position="1"/>
        <end position="13"/>
    </location>
</feature>
<dbReference type="RefSeq" id="WP_089225165.1">
    <property type="nucleotide sequence ID" value="NZ_FZOF01000008.1"/>
</dbReference>
<feature type="region of interest" description="Disordered" evidence="1">
    <location>
        <begin position="1"/>
        <end position="24"/>
    </location>
</feature>
<reference evidence="4 5" key="1">
    <citation type="submission" date="2017-06" db="EMBL/GenBank/DDBJ databases">
        <authorList>
            <person name="Kim H.J."/>
            <person name="Triplett B.A."/>
        </authorList>
    </citation>
    <scope>NUCLEOTIDE SEQUENCE [LARGE SCALE GENOMIC DNA]</scope>
    <source>
        <strain evidence="4 5">CGMCC 4.1858</strain>
    </source>
</reference>
<dbReference type="AlphaFoldDB" id="A0A239HFM0"/>
<dbReference type="InterPro" id="IPR052389">
    <property type="entry name" value="Sec_Metab_Biosynth-Assoc"/>
</dbReference>
<organism evidence="4 5">
    <name type="scientific">Actinacidiphila glaucinigra</name>
    <dbReference type="NCBI Taxonomy" id="235986"/>
    <lineage>
        <taxon>Bacteria</taxon>
        <taxon>Bacillati</taxon>
        <taxon>Actinomycetota</taxon>
        <taxon>Actinomycetes</taxon>
        <taxon>Kitasatosporales</taxon>
        <taxon>Streptomycetaceae</taxon>
        <taxon>Actinacidiphila</taxon>
    </lineage>
</organism>
<proteinExistence type="predicted"/>